<sequence>MGPPAHQDSRPACRGQALAVVTSDLAAIFRAEHGRAVAVLTRVFGDLEIAEDAVQDAFTAAVQKWPESGVPPSPAGWIITTARNRAIDRLRRDSARADKHAQAALLHVEAEPVEEGAVHDDRLRLIFTCCHPALALNVRVALTLRMLGGLSTAEIARAFLVPEPTMAQRLVRAKAKIRTAGIPYRVPYEADLPERVRGVLAVVYLIFNEGYAASSGETLVRDDLAAEALRLGRLLVELMPDEPEAVGLLALMLLQHSRRPARVAPDGSLVRLSDQNRDLWDRALIDEGHALVRRCLRRNQPGPYQLQAAINAVHADAATPDATDWRQILQLYDHLLALEPTPVVALNRAVAVAEVEGPTAALALVDELPLDTYYLFHAIRADLLSQLNRTSEAQESYRTALSLTSNEAEQAFLRTHL</sequence>
<dbReference type="NCBIfam" id="TIGR02937">
    <property type="entry name" value="sigma70-ECF"/>
    <property type="match status" value="1"/>
</dbReference>
<evidence type="ECO:0000259" key="6">
    <source>
        <dbReference type="Pfam" id="PF08281"/>
    </source>
</evidence>
<dbReference type="AlphaFoldDB" id="A0A4R0IV16"/>
<keyword evidence="3" id="KW-0731">Sigma factor</keyword>
<dbReference type="InterPro" id="IPR013249">
    <property type="entry name" value="RNA_pol_sigma70_r4_t2"/>
</dbReference>
<comment type="similarity">
    <text evidence="1">Belongs to the sigma-70 factor family. ECF subfamily.</text>
</comment>
<accession>A0A4R0IV16</accession>
<dbReference type="InterPro" id="IPR046531">
    <property type="entry name" value="DUF6596"/>
</dbReference>
<dbReference type="Pfam" id="PF08281">
    <property type="entry name" value="Sigma70_r4_2"/>
    <property type="match status" value="1"/>
</dbReference>
<keyword evidence="9" id="KW-1185">Reference proteome</keyword>
<feature type="domain" description="RNA polymerase sigma factor 70 region 4 type 2" evidence="6">
    <location>
        <begin position="126"/>
        <end position="177"/>
    </location>
</feature>
<protein>
    <submittedName>
        <fullName evidence="8">RNA polymerase sigma factor</fullName>
    </submittedName>
</protein>
<evidence type="ECO:0000259" key="5">
    <source>
        <dbReference type="Pfam" id="PF04542"/>
    </source>
</evidence>
<dbReference type="Gene3D" id="1.10.10.10">
    <property type="entry name" value="Winged helix-like DNA-binding domain superfamily/Winged helix DNA-binding domain"/>
    <property type="match status" value="1"/>
</dbReference>
<dbReference type="GO" id="GO:0006352">
    <property type="term" value="P:DNA-templated transcription initiation"/>
    <property type="evidence" value="ECO:0007669"/>
    <property type="project" value="InterPro"/>
</dbReference>
<comment type="caution">
    <text evidence="8">The sequence shown here is derived from an EMBL/GenBank/DDBJ whole genome shotgun (WGS) entry which is preliminary data.</text>
</comment>
<dbReference type="SUPFAM" id="SSF88659">
    <property type="entry name" value="Sigma3 and sigma4 domains of RNA polymerase sigma factors"/>
    <property type="match status" value="1"/>
</dbReference>
<organism evidence="8 9">
    <name type="scientific">Kribbella sindirgiensis</name>
    <dbReference type="NCBI Taxonomy" id="1124744"/>
    <lineage>
        <taxon>Bacteria</taxon>
        <taxon>Bacillati</taxon>
        <taxon>Actinomycetota</taxon>
        <taxon>Actinomycetes</taxon>
        <taxon>Propionibacteriales</taxon>
        <taxon>Kribbellaceae</taxon>
        <taxon>Kribbella</taxon>
    </lineage>
</organism>
<evidence type="ECO:0000313" key="8">
    <source>
        <dbReference type="EMBL" id="TCC37129.1"/>
    </source>
</evidence>
<dbReference type="InterPro" id="IPR013325">
    <property type="entry name" value="RNA_pol_sigma_r2"/>
</dbReference>
<evidence type="ECO:0000256" key="3">
    <source>
        <dbReference type="ARBA" id="ARBA00023082"/>
    </source>
</evidence>
<dbReference type="EMBL" id="SJKA01000003">
    <property type="protein sequence ID" value="TCC37129.1"/>
    <property type="molecule type" value="Genomic_DNA"/>
</dbReference>
<evidence type="ECO:0000256" key="2">
    <source>
        <dbReference type="ARBA" id="ARBA00023015"/>
    </source>
</evidence>
<dbReference type="SUPFAM" id="SSF48452">
    <property type="entry name" value="TPR-like"/>
    <property type="match status" value="1"/>
</dbReference>
<dbReference type="Gene3D" id="1.25.40.10">
    <property type="entry name" value="Tetratricopeptide repeat domain"/>
    <property type="match status" value="1"/>
</dbReference>
<evidence type="ECO:0000256" key="1">
    <source>
        <dbReference type="ARBA" id="ARBA00010641"/>
    </source>
</evidence>
<evidence type="ECO:0000313" key="9">
    <source>
        <dbReference type="Proteomes" id="UP000292695"/>
    </source>
</evidence>
<dbReference type="OrthoDB" id="9780299at2"/>
<dbReference type="PANTHER" id="PTHR47756:SF2">
    <property type="entry name" value="BLL6612 PROTEIN"/>
    <property type="match status" value="1"/>
</dbReference>
<feature type="domain" description="DUF6596" evidence="7">
    <location>
        <begin position="195"/>
        <end position="295"/>
    </location>
</feature>
<dbReference type="Proteomes" id="UP000292695">
    <property type="component" value="Unassembled WGS sequence"/>
</dbReference>
<evidence type="ECO:0000256" key="4">
    <source>
        <dbReference type="ARBA" id="ARBA00023163"/>
    </source>
</evidence>
<keyword evidence="2" id="KW-0805">Transcription regulation</keyword>
<dbReference type="InterPro" id="IPR014284">
    <property type="entry name" value="RNA_pol_sigma-70_dom"/>
</dbReference>
<gene>
    <name evidence="8" type="ORF">E0H50_10700</name>
</gene>
<dbReference type="GO" id="GO:0016987">
    <property type="term" value="F:sigma factor activity"/>
    <property type="evidence" value="ECO:0007669"/>
    <property type="project" value="UniProtKB-KW"/>
</dbReference>
<reference evidence="8 9" key="1">
    <citation type="submission" date="2019-02" db="EMBL/GenBank/DDBJ databases">
        <title>Kribbella capetownensis sp. nov. and Kribbella speibonae sp. nov., isolated from soil.</title>
        <authorList>
            <person name="Curtis S.M."/>
            <person name="Norton I."/>
            <person name="Everest G.J."/>
            <person name="Meyers P.R."/>
        </authorList>
    </citation>
    <scope>NUCLEOTIDE SEQUENCE [LARGE SCALE GENOMIC DNA]</scope>
    <source>
        <strain evidence="8 9">DSM 27082</strain>
    </source>
</reference>
<feature type="domain" description="RNA polymerase sigma-70 region 2" evidence="5">
    <location>
        <begin position="29"/>
        <end position="94"/>
    </location>
</feature>
<keyword evidence="4" id="KW-0804">Transcription</keyword>
<name>A0A4R0IV16_9ACTN</name>
<dbReference type="InterPro" id="IPR011990">
    <property type="entry name" value="TPR-like_helical_dom_sf"/>
</dbReference>
<dbReference type="Pfam" id="PF20239">
    <property type="entry name" value="DUF6596"/>
    <property type="match status" value="1"/>
</dbReference>
<dbReference type="SUPFAM" id="SSF88946">
    <property type="entry name" value="Sigma2 domain of RNA polymerase sigma factors"/>
    <property type="match status" value="1"/>
</dbReference>
<dbReference type="Gene3D" id="1.10.1740.10">
    <property type="match status" value="1"/>
</dbReference>
<dbReference type="Pfam" id="PF04542">
    <property type="entry name" value="Sigma70_r2"/>
    <property type="match status" value="1"/>
</dbReference>
<dbReference type="InterPro" id="IPR013324">
    <property type="entry name" value="RNA_pol_sigma_r3/r4-like"/>
</dbReference>
<dbReference type="PANTHER" id="PTHR47756">
    <property type="entry name" value="BLL6612 PROTEIN-RELATED"/>
    <property type="match status" value="1"/>
</dbReference>
<dbReference type="InterPro" id="IPR007627">
    <property type="entry name" value="RNA_pol_sigma70_r2"/>
</dbReference>
<proteinExistence type="inferred from homology"/>
<dbReference type="InterPro" id="IPR036388">
    <property type="entry name" value="WH-like_DNA-bd_sf"/>
</dbReference>
<dbReference type="GO" id="GO:0003677">
    <property type="term" value="F:DNA binding"/>
    <property type="evidence" value="ECO:0007669"/>
    <property type="project" value="InterPro"/>
</dbReference>
<evidence type="ECO:0000259" key="7">
    <source>
        <dbReference type="Pfam" id="PF20239"/>
    </source>
</evidence>